<sequence length="171" mass="19180">MALEVERKFLVVDQSWRALTATGRHILDHLIARFDLGKARIRVCDNTTTLAIKSARRGFSRSEYHIELTEGDGQAMIADFARGPGLEKIRYEIRVNDVVWQVDEYLGPLLGLVTADVELPSEDHHFDKPDWVGEEITGDSRYSSSTLSAAVEAVRLMPDPELEASGGIERR</sequence>
<proteinExistence type="predicted"/>
<dbReference type="InterPro" id="IPR012042">
    <property type="entry name" value="NeuTTM/CthTTM-like"/>
</dbReference>
<dbReference type="InterPro" id="IPR023577">
    <property type="entry name" value="CYTH_domain"/>
</dbReference>
<reference evidence="2 3" key="1">
    <citation type="submission" date="2024-06" db="EMBL/GenBank/DDBJ databases">
        <title>Genomic Encyclopedia of Type Strains, Phase IV (KMG-IV): sequencing the most valuable type-strain genomes for metagenomic binning, comparative biology and taxonomic classification.</title>
        <authorList>
            <person name="Goeker M."/>
        </authorList>
    </citation>
    <scope>NUCLEOTIDE SEQUENCE [LARGE SCALE GENOMIC DNA]</scope>
    <source>
        <strain evidence="2 3">DSM 105042</strain>
    </source>
</reference>
<dbReference type="Proteomes" id="UP001549031">
    <property type="component" value="Unassembled WGS sequence"/>
</dbReference>
<name>A0ABV2HDS5_9HYPH</name>
<dbReference type="Pfam" id="PF01928">
    <property type="entry name" value="CYTH"/>
    <property type="match status" value="1"/>
</dbReference>
<evidence type="ECO:0000259" key="1">
    <source>
        <dbReference type="SMART" id="SM01118"/>
    </source>
</evidence>
<dbReference type="PANTHER" id="PTHR40114:SF1">
    <property type="entry name" value="SLR0698 PROTEIN"/>
    <property type="match status" value="1"/>
</dbReference>
<accession>A0ABV2HDS5</accession>
<dbReference type="SMART" id="SM01118">
    <property type="entry name" value="CYTH"/>
    <property type="match status" value="1"/>
</dbReference>
<protein>
    <submittedName>
        <fullName evidence="2">CYTH domain-containing protein</fullName>
    </submittedName>
</protein>
<dbReference type="PANTHER" id="PTHR40114">
    <property type="entry name" value="SLR0698 PROTEIN"/>
    <property type="match status" value="1"/>
</dbReference>
<dbReference type="CDD" id="cd07891">
    <property type="entry name" value="CYTH-like_CthTTM-like_1"/>
    <property type="match status" value="1"/>
</dbReference>
<dbReference type="SUPFAM" id="SSF55154">
    <property type="entry name" value="CYTH-like phosphatases"/>
    <property type="match status" value="1"/>
</dbReference>
<dbReference type="Gene3D" id="2.40.320.10">
    <property type="entry name" value="Hypothetical Protein Pfu-838710-001"/>
    <property type="match status" value="1"/>
</dbReference>
<dbReference type="RefSeq" id="WP_247245690.1">
    <property type="nucleotide sequence ID" value="NZ_JALJRA010000018.1"/>
</dbReference>
<keyword evidence="3" id="KW-1185">Reference proteome</keyword>
<feature type="domain" description="CYTH" evidence="1">
    <location>
        <begin position="2"/>
        <end position="152"/>
    </location>
</feature>
<dbReference type="EMBL" id="JBEPLJ010000030">
    <property type="protein sequence ID" value="MET3588700.1"/>
    <property type="molecule type" value="Genomic_DNA"/>
</dbReference>
<evidence type="ECO:0000313" key="3">
    <source>
        <dbReference type="Proteomes" id="UP001549031"/>
    </source>
</evidence>
<evidence type="ECO:0000313" key="2">
    <source>
        <dbReference type="EMBL" id="MET3588700.1"/>
    </source>
</evidence>
<dbReference type="InterPro" id="IPR033469">
    <property type="entry name" value="CYTH-like_dom_sf"/>
</dbReference>
<dbReference type="PIRSF" id="PIRSF016487">
    <property type="entry name" value="CYTH_UCP016487"/>
    <property type="match status" value="1"/>
</dbReference>
<comment type="caution">
    <text evidence="2">The sequence shown here is derived from an EMBL/GenBank/DDBJ whole genome shotgun (WGS) entry which is preliminary data.</text>
</comment>
<gene>
    <name evidence="2" type="ORF">ABID21_004838</name>
</gene>
<organism evidence="2 3">
    <name type="scientific">Pseudorhizobium tarimense</name>
    <dbReference type="NCBI Taxonomy" id="1079109"/>
    <lineage>
        <taxon>Bacteria</taxon>
        <taxon>Pseudomonadati</taxon>
        <taxon>Pseudomonadota</taxon>
        <taxon>Alphaproteobacteria</taxon>
        <taxon>Hyphomicrobiales</taxon>
        <taxon>Rhizobiaceae</taxon>
        <taxon>Rhizobium/Agrobacterium group</taxon>
        <taxon>Pseudorhizobium</taxon>
    </lineage>
</organism>